<comment type="caution">
    <text evidence="1">The sequence shown here is derived from an EMBL/GenBank/DDBJ whole genome shotgun (WGS) entry which is preliminary data.</text>
</comment>
<sequence length="262" mass="28088">MAPARSTPARSAGGTSTLRLVPQDPEWLHDFRETHDLLLAPYHAAWSARRRGVREHLAPPYPAGLEDLKGLDAPAALDAWRNVHRAFPPVLRGRTPRTARDPARRSLLRAPDGGRLVPLHPVLLDEADVKALVRVRRALRAGARARPSLLVTHGTDGSVAVEAVPGPGDYRGTVDRTVAVLGLSPDEDVELLAAALAPAAAGARPHRVDLSEQEHAAYGRFADRLAAAAMTGLFAGDRAVFRSRYRARGTDPLVSAEGRSVG</sequence>
<gene>
    <name evidence="1" type="ORF">Saso_21050</name>
</gene>
<keyword evidence="2" id="KW-1185">Reference proteome</keyword>
<dbReference type="Proteomes" id="UP000649259">
    <property type="component" value="Unassembled WGS sequence"/>
</dbReference>
<proteinExistence type="predicted"/>
<name>A0ABQ3RX57_9ACTN</name>
<evidence type="ECO:0000313" key="2">
    <source>
        <dbReference type="Proteomes" id="UP000649259"/>
    </source>
</evidence>
<reference evidence="2" key="1">
    <citation type="submission" date="2023-07" db="EMBL/GenBank/DDBJ databases">
        <title>Whole genome shotgun sequence of Streptomyces cacaoi subsp. asoensis NBRC 13813.</title>
        <authorList>
            <person name="Komaki H."/>
            <person name="Tamura T."/>
        </authorList>
    </citation>
    <scope>NUCLEOTIDE SEQUENCE [LARGE SCALE GENOMIC DNA]</scope>
    <source>
        <strain evidence="2">NBRC 13813</strain>
    </source>
</reference>
<dbReference type="RefSeq" id="WP_189918831.1">
    <property type="nucleotide sequence ID" value="NZ_BMSI01000002.1"/>
</dbReference>
<protein>
    <submittedName>
        <fullName evidence="1">Uncharacterized protein</fullName>
    </submittedName>
</protein>
<dbReference type="EMBL" id="BNEB01000002">
    <property type="protein sequence ID" value="GHI60455.1"/>
    <property type="molecule type" value="Genomic_DNA"/>
</dbReference>
<dbReference type="GeneID" id="91470007"/>
<accession>A0ABQ3RX57</accession>
<evidence type="ECO:0000313" key="1">
    <source>
        <dbReference type="EMBL" id="GHI60455.1"/>
    </source>
</evidence>
<organism evidence="1 2">
    <name type="scientific">Streptomyces asoensis</name>
    <dbReference type="NCBI Taxonomy" id="249586"/>
    <lineage>
        <taxon>Bacteria</taxon>
        <taxon>Bacillati</taxon>
        <taxon>Actinomycetota</taxon>
        <taxon>Actinomycetes</taxon>
        <taxon>Kitasatosporales</taxon>
        <taxon>Streptomycetaceae</taxon>
        <taxon>Streptomyces</taxon>
    </lineage>
</organism>